<dbReference type="InterPro" id="IPR017441">
    <property type="entry name" value="Protein_kinase_ATP_BS"/>
</dbReference>
<proteinExistence type="predicted"/>
<dbReference type="EMBL" id="LUEZ02000137">
    <property type="protein sequence ID" value="RDB15989.1"/>
    <property type="molecule type" value="Genomic_DNA"/>
</dbReference>
<dbReference type="InterPro" id="IPR052396">
    <property type="entry name" value="Meiotic_Drive_Suppr_Kinase"/>
</dbReference>
<comment type="caution">
    <text evidence="4">The sequence shown here is derived from an EMBL/GenBank/DDBJ whole genome shotgun (WGS) entry which is preliminary data.</text>
</comment>
<feature type="region of interest" description="Disordered" evidence="2">
    <location>
        <begin position="296"/>
        <end position="333"/>
    </location>
</feature>
<organism evidence="4 5">
    <name type="scientific">Hypsizygus marmoreus</name>
    <name type="common">White beech mushroom</name>
    <name type="synonym">Agaricus marmoreus</name>
    <dbReference type="NCBI Taxonomy" id="39966"/>
    <lineage>
        <taxon>Eukaryota</taxon>
        <taxon>Fungi</taxon>
        <taxon>Dikarya</taxon>
        <taxon>Basidiomycota</taxon>
        <taxon>Agaricomycotina</taxon>
        <taxon>Agaricomycetes</taxon>
        <taxon>Agaricomycetidae</taxon>
        <taxon>Agaricales</taxon>
        <taxon>Tricholomatineae</taxon>
        <taxon>Lyophyllaceae</taxon>
        <taxon>Hypsizygus</taxon>
    </lineage>
</organism>
<feature type="compositionally biased region" description="Polar residues" evidence="2">
    <location>
        <begin position="310"/>
        <end position="333"/>
    </location>
</feature>
<dbReference type="GO" id="GO:0005524">
    <property type="term" value="F:ATP binding"/>
    <property type="evidence" value="ECO:0007669"/>
    <property type="project" value="UniProtKB-UniRule"/>
</dbReference>
<keyword evidence="4" id="KW-0418">Kinase</keyword>
<dbReference type="InterPro" id="IPR000719">
    <property type="entry name" value="Prot_kinase_dom"/>
</dbReference>
<evidence type="ECO:0000313" key="5">
    <source>
        <dbReference type="Proteomes" id="UP000076154"/>
    </source>
</evidence>
<dbReference type="PANTHER" id="PTHR37171">
    <property type="entry name" value="SERINE/THREONINE-PROTEIN KINASE YRZF-RELATED"/>
    <property type="match status" value="1"/>
</dbReference>
<dbReference type="PROSITE" id="PS00107">
    <property type="entry name" value="PROTEIN_KINASE_ATP"/>
    <property type="match status" value="1"/>
</dbReference>
<gene>
    <name evidence="4" type="primary">DBF20</name>
    <name evidence="4" type="ORF">Hypma_003538</name>
</gene>
<dbReference type="Gene3D" id="1.10.510.10">
    <property type="entry name" value="Transferase(Phosphotransferase) domain 1"/>
    <property type="match status" value="1"/>
</dbReference>
<dbReference type="OrthoDB" id="2523927at2759"/>
<dbReference type="InterPro" id="IPR011009">
    <property type="entry name" value="Kinase-like_dom_sf"/>
</dbReference>
<dbReference type="GO" id="GO:0004672">
    <property type="term" value="F:protein kinase activity"/>
    <property type="evidence" value="ECO:0007669"/>
    <property type="project" value="InterPro"/>
</dbReference>
<feature type="compositionally biased region" description="Low complexity" evidence="2">
    <location>
        <begin position="718"/>
        <end position="739"/>
    </location>
</feature>
<feature type="region of interest" description="Disordered" evidence="2">
    <location>
        <begin position="442"/>
        <end position="471"/>
    </location>
</feature>
<name>A0A369J1X0_HYPMA</name>
<feature type="domain" description="Protein kinase" evidence="3">
    <location>
        <begin position="538"/>
        <end position="762"/>
    </location>
</feature>
<evidence type="ECO:0000256" key="1">
    <source>
        <dbReference type="PROSITE-ProRule" id="PRU10141"/>
    </source>
</evidence>
<dbReference type="SUPFAM" id="SSF56112">
    <property type="entry name" value="Protein kinase-like (PK-like)"/>
    <property type="match status" value="1"/>
</dbReference>
<dbReference type="InParanoid" id="A0A369J1X0"/>
<dbReference type="STRING" id="39966.A0A369J1X0"/>
<keyword evidence="1" id="KW-0067">ATP-binding</keyword>
<feature type="region of interest" description="Disordered" evidence="2">
    <location>
        <begin position="718"/>
        <end position="762"/>
    </location>
</feature>
<keyword evidence="4" id="KW-0808">Transferase</keyword>
<dbReference type="AlphaFoldDB" id="A0A369J1X0"/>
<dbReference type="Pfam" id="PF00069">
    <property type="entry name" value="Pkinase"/>
    <property type="match status" value="1"/>
</dbReference>
<dbReference type="Gene3D" id="3.30.200.20">
    <property type="entry name" value="Phosphorylase Kinase, domain 1"/>
    <property type="match status" value="1"/>
</dbReference>
<feature type="binding site" evidence="1">
    <location>
        <position position="574"/>
    </location>
    <ligand>
        <name>ATP</name>
        <dbReference type="ChEBI" id="CHEBI:30616"/>
    </ligand>
</feature>
<protein>
    <submittedName>
        <fullName evidence="4">Serine/threonine-protein kinase DBF20</fullName>
    </submittedName>
</protein>
<dbReference type="InterPro" id="IPR008266">
    <property type="entry name" value="Tyr_kinase_AS"/>
</dbReference>
<keyword evidence="1" id="KW-0547">Nucleotide-binding</keyword>
<dbReference type="PROSITE" id="PS00109">
    <property type="entry name" value="PROTEIN_KINASE_TYR"/>
    <property type="match status" value="1"/>
</dbReference>
<dbReference type="PROSITE" id="PS50011">
    <property type="entry name" value="PROTEIN_KINASE_DOM"/>
    <property type="match status" value="1"/>
</dbReference>
<evidence type="ECO:0000256" key="2">
    <source>
        <dbReference type="SAM" id="MobiDB-lite"/>
    </source>
</evidence>
<reference evidence="4" key="1">
    <citation type="submission" date="2018-04" db="EMBL/GenBank/DDBJ databases">
        <title>Whole genome sequencing of Hypsizygus marmoreus.</title>
        <authorList>
            <person name="Choi I.-G."/>
            <person name="Min B."/>
            <person name="Kim J.-G."/>
            <person name="Kim S."/>
            <person name="Oh Y.-L."/>
            <person name="Kong W.-S."/>
            <person name="Park H."/>
            <person name="Jeong J."/>
            <person name="Song E.-S."/>
        </authorList>
    </citation>
    <scope>NUCLEOTIDE SEQUENCE [LARGE SCALE GENOMIC DNA]</scope>
    <source>
        <strain evidence="4">51987-8</strain>
    </source>
</reference>
<dbReference type="Proteomes" id="UP000076154">
    <property type="component" value="Unassembled WGS sequence"/>
</dbReference>
<evidence type="ECO:0000259" key="3">
    <source>
        <dbReference type="PROSITE" id="PS50011"/>
    </source>
</evidence>
<dbReference type="PANTHER" id="PTHR37171:SF1">
    <property type="entry name" value="SERINE_THREONINE-PROTEIN KINASE YRZF-RELATED"/>
    <property type="match status" value="1"/>
</dbReference>
<evidence type="ECO:0000313" key="4">
    <source>
        <dbReference type="EMBL" id="RDB15989.1"/>
    </source>
</evidence>
<accession>A0A369J1X0</accession>
<keyword evidence="5" id="KW-1185">Reference proteome</keyword>
<sequence>MAGRIAQDSRVLKELHALFEYTPPSLEPSAPAPTDPDDNGHFPFWIYDTHVDEALCLLHVKPMPSLPATLAAVADSALNDIFDSDISLPPITSFFPGEGSRRAVDPAVASALSVALFYRATTASSCEMFASMLEIHPRATSWGSALRWDMKPKWAESWSWLESYSLRLKYDLKRKEFYLPADLQGCLGDRTLNDLEYAATKLPDMATWLIGEVSPETENILRDMDRILLLNAFRFKTPSTRGHAPTSQVVPQSPDAVSVPWISTEVNPGVAHDAFHGDRTAIQSSEPRRSARLRIAKDITKLTRQKSSRPKTSSNSQTKPGSQKTDNSKSTTEQHFIVFPGIETTPPSRDTEKFLQHAWALAVHHDTTLIVLHCGNFERIGIRHRKSQTLYLSNLIDVAHDKIPSYGKLHLGMYIAAVRDTIDRAAQLRDLELRVPPVFPHEPSLKRLKRPAEDKPTTANKRARQEPATSEPTVHKFTEVFCKAACRNLVLCRFQYGVYNSVSPSSFIRVEGSLSPWLRPTHPPRLHRRYLPHEYSTVFILSSIGVGATGIVHNAKLQLDTTDDRSMICDVVVKFAFTPEQQDRLRHEYSIYAHLAASGVRDVLVDVLGLFKDLEGRTLALIMSNGGTSLDDRDYKAIPIEARKSERASILQAVEQIHKAGVRHNDLRTANLLITNSGGATILDFDIADLVSSEKTRLQELKELGSSLNKFYCLESDGTSTTASRTTSETGTSATSSSAKSDKTSDATVSDTTKQDSPALFD</sequence>